<feature type="chain" id="PRO_5042533088" evidence="5">
    <location>
        <begin position="19"/>
        <end position="506"/>
    </location>
</feature>
<dbReference type="InterPro" id="IPR032466">
    <property type="entry name" value="Metal_Hydrolase"/>
</dbReference>
<dbReference type="Pfam" id="PF01979">
    <property type="entry name" value="Amidohydro_1"/>
    <property type="match status" value="1"/>
</dbReference>
<evidence type="ECO:0000256" key="3">
    <source>
        <dbReference type="ARBA" id="ARBA00022801"/>
    </source>
</evidence>
<evidence type="ECO:0000313" key="7">
    <source>
        <dbReference type="EMBL" id="KAK3345991.1"/>
    </source>
</evidence>
<dbReference type="AlphaFoldDB" id="A0AAJ0MA80"/>
<reference evidence="7" key="1">
    <citation type="journal article" date="2023" name="Mol. Phylogenet. Evol.">
        <title>Genome-scale phylogeny and comparative genomics of the fungal order Sordariales.</title>
        <authorList>
            <person name="Hensen N."/>
            <person name="Bonometti L."/>
            <person name="Westerberg I."/>
            <person name="Brannstrom I.O."/>
            <person name="Guillou S."/>
            <person name="Cros-Aarteil S."/>
            <person name="Calhoun S."/>
            <person name="Haridas S."/>
            <person name="Kuo A."/>
            <person name="Mondo S."/>
            <person name="Pangilinan J."/>
            <person name="Riley R."/>
            <person name="LaButti K."/>
            <person name="Andreopoulos B."/>
            <person name="Lipzen A."/>
            <person name="Chen C."/>
            <person name="Yan M."/>
            <person name="Daum C."/>
            <person name="Ng V."/>
            <person name="Clum A."/>
            <person name="Steindorff A."/>
            <person name="Ohm R.A."/>
            <person name="Martin F."/>
            <person name="Silar P."/>
            <person name="Natvig D.O."/>
            <person name="Lalanne C."/>
            <person name="Gautier V."/>
            <person name="Ament-Velasquez S.L."/>
            <person name="Kruys A."/>
            <person name="Hutchinson M.I."/>
            <person name="Powell A.J."/>
            <person name="Barry K."/>
            <person name="Miller A.N."/>
            <person name="Grigoriev I.V."/>
            <person name="Debuchy R."/>
            <person name="Gladieux P."/>
            <person name="Hiltunen Thoren M."/>
            <person name="Johannesson H."/>
        </authorList>
    </citation>
    <scope>NUCLEOTIDE SEQUENCE</scope>
    <source>
        <strain evidence="7">CBS 955.72</strain>
    </source>
</reference>
<name>A0AAJ0MA80_9PEZI</name>
<dbReference type="PANTHER" id="PTHR11271:SF37">
    <property type="entry name" value="FAMILY PROTEIN, PUTATIVE (AFU_ORTHOLOGUE AFUA_4G00460)-RELATED"/>
    <property type="match status" value="1"/>
</dbReference>
<dbReference type="GO" id="GO:0046872">
    <property type="term" value="F:metal ion binding"/>
    <property type="evidence" value="ECO:0007669"/>
    <property type="project" value="UniProtKB-KW"/>
</dbReference>
<dbReference type="InterPro" id="IPR011059">
    <property type="entry name" value="Metal-dep_hydrolase_composite"/>
</dbReference>
<dbReference type="InterPro" id="IPR051607">
    <property type="entry name" value="Metallo-dep_hydrolases"/>
</dbReference>
<comment type="cofactor">
    <cofactor evidence="1">
        <name>Zn(2+)</name>
        <dbReference type="ChEBI" id="CHEBI:29105"/>
    </cofactor>
</comment>
<dbReference type="Gene3D" id="2.30.40.10">
    <property type="entry name" value="Urease, subunit C, domain 1"/>
    <property type="match status" value="1"/>
</dbReference>
<evidence type="ECO:0000256" key="1">
    <source>
        <dbReference type="ARBA" id="ARBA00001947"/>
    </source>
</evidence>
<dbReference type="InterPro" id="IPR006680">
    <property type="entry name" value="Amidohydro-rel"/>
</dbReference>
<proteinExistence type="predicted"/>
<dbReference type="SUPFAM" id="SSF51556">
    <property type="entry name" value="Metallo-dependent hydrolases"/>
    <property type="match status" value="1"/>
</dbReference>
<keyword evidence="3" id="KW-0378">Hydrolase</keyword>
<dbReference type="EMBL" id="JAUIQD010000006">
    <property type="protein sequence ID" value="KAK3345991.1"/>
    <property type="molecule type" value="Genomic_DNA"/>
</dbReference>
<evidence type="ECO:0000259" key="6">
    <source>
        <dbReference type="Pfam" id="PF01979"/>
    </source>
</evidence>
<keyword evidence="2" id="KW-0479">Metal-binding</keyword>
<dbReference type="GO" id="GO:0005829">
    <property type="term" value="C:cytosol"/>
    <property type="evidence" value="ECO:0007669"/>
    <property type="project" value="TreeGrafter"/>
</dbReference>
<evidence type="ECO:0000313" key="8">
    <source>
        <dbReference type="Proteomes" id="UP001275084"/>
    </source>
</evidence>
<comment type="caution">
    <text evidence="7">The sequence shown here is derived from an EMBL/GenBank/DDBJ whole genome shotgun (WGS) entry which is preliminary data.</text>
</comment>
<evidence type="ECO:0000256" key="4">
    <source>
        <dbReference type="ARBA" id="ARBA00022833"/>
    </source>
</evidence>
<evidence type="ECO:0000256" key="5">
    <source>
        <dbReference type="SAM" id="SignalP"/>
    </source>
</evidence>
<accession>A0AAJ0MA80</accession>
<reference evidence="7" key="2">
    <citation type="submission" date="2023-06" db="EMBL/GenBank/DDBJ databases">
        <authorList>
            <consortium name="Lawrence Berkeley National Laboratory"/>
            <person name="Haridas S."/>
            <person name="Hensen N."/>
            <person name="Bonometti L."/>
            <person name="Westerberg I."/>
            <person name="Brannstrom I.O."/>
            <person name="Guillou S."/>
            <person name="Cros-Aarteil S."/>
            <person name="Calhoun S."/>
            <person name="Kuo A."/>
            <person name="Mondo S."/>
            <person name="Pangilinan J."/>
            <person name="Riley R."/>
            <person name="Labutti K."/>
            <person name="Andreopoulos B."/>
            <person name="Lipzen A."/>
            <person name="Chen C."/>
            <person name="Yanf M."/>
            <person name="Daum C."/>
            <person name="Ng V."/>
            <person name="Clum A."/>
            <person name="Steindorff A."/>
            <person name="Ohm R."/>
            <person name="Martin F."/>
            <person name="Silar P."/>
            <person name="Natvig D."/>
            <person name="Lalanne C."/>
            <person name="Gautier V."/>
            <person name="Ament-Velasquez S.L."/>
            <person name="Kruys A."/>
            <person name="Hutchinson M.I."/>
            <person name="Powell A.J."/>
            <person name="Barry K."/>
            <person name="Miller A.N."/>
            <person name="Grigoriev I.V."/>
            <person name="Debuchy R."/>
            <person name="Gladieux P."/>
            <person name="Thoren M.H."/>
            <person name="Johannesson H."/>
        </authorList>
    </citation>
    <scope>NUCLEOTIDE SEQUENCE</scope>
    <source>
        <strain evidence="7">CBS 955.72</strain>
    </source>
</reference>
<sequence length="506" mass="54395">MQPSHLPALLALAELAAAASTLFVGGTIIAFDHDANGLEVIRDGSLLVTDDRIAGIYPSGSTPEKLPSATETVDVSGKIITPGFIDTHRHLWQTGLKTLGSNTSLVEYFSRYGAYPATGLLTPDDVYLGQLTGIYESLAGGVTTILDHAHHTWSSATAEAGLQAAIDSGARIFWAYAIQNTSAAFGSTEQLQNFRDIARNASFQGTPTELGIAYDSWSPPNDPAEVNAIISTAKEFNVSVITTHSLAGPWGAVNSPEELHALNILNTSIPVVFSHASFVSPTGAQLLRATNQFISITPESEAHYGHGHPYNHLIQDQAALGIDTHFTFSSDILFQARFWLQKTRLLLSSETLNRWQVPRLSPMSVVQAFLLATRNGGLALRRADLGVLAVGAKADLVVWDGTSPAMLGWNDPVAAVMLHASVGDIEHVLVDGRWKKRAGRIVEPGYPDVQRRFLESAKRLQKVFAGMGGEIPSGPWPYSGLPIAEPLRVDVLRGEGDGYGDTFLDV</sequence>
<dbReference type="SUPFAM" id="SSF51338">
    <property type="entry name" value="Composite domain of metallo-dependent hydrolases"/>
    <property type="match status" value="2"/>
</dbReference>
<gene>
    <name evidence="7" type="ORF">B0T25DRAFT_592354</name>
</gene>
<keyword evidence="4" id="KW-0862">Zinc</keyword>
<feature type="signal peptide" evidence="5">
    <location>
        <begin position="1"/>
        <end position="18"/>
    </location>
</feature>
<dbReference type="Proteomes" id="UP001275084">
    <property type="component" value="Unassembled WGS sequence"/>
</dbReference>
<dbReference type="GO" id="GO:0019239">
    <property type="term" value="F:deaminase activity"/>
    <property type="evidence" value="ECO:0007669"/>
    <property type="project" value="TreeGrafter"/>
</dbReference>
<keyword evidence="5" id="KW-0732">Signal</keyword>
<feature type="domain" description="Amidohydrolase-related" evidence="6">
    <location>
        <begin position="79"/>
        <end position="434"/>
    </location>
</feature>
<protein>
    <submittedName>
        <fullName evidence="7">Amidohydrolase</fullName>
    </submittedName>
</protein>
<dbReference type="PANTHER" id="PTHR11271">
    <property type="entry name" value="GUANINE DEAMINASE"/>
    <property type="match status" value="1"/>
</dbReference>
<keyword evidence="8" id="KW-1185">Reference proteome</keyword>
<dbReference type="Gene3D" id="3.20.20.140">
    <property type="entry name" value="Metal-dependent hydrolases"/>
    <property type="match status" value="1"/>
</dbReference>
<organism evidence="7 8">
    <name type="scientific">Lasiosphaeria hispida</name>
    <dbReference type="NCBI Taxonomy" id="260671"/>
    <lineage>
        <taxon>Eukaryota</taxon>
        <taxon>Fungi</taxon>
        <taxon>Dikarya</taxon>
        <taxon>Ascomycota</taxon>
        <taxon>Pezizomycotina</taxon>
        <taxon>Sordariomycetes</taxon>
        <taxon>Sordariomycetidae</taxon>
        <taxon>Sordariales</taxon>
        <taxon>Lasiosphaeriaceae</taxon>
        <taxon>Lasiosphaeria</taxon>
    </lineage>
</organism>
<evidence type="ECO:0000256" key="2">
    <source>
        <dbReference type="ARBA" id="ARBA00022723"/>
    </source>
</evidence>